<dbReference type="RefSeq" id="WP_110200547.1">
    <property type="nucleotide sequence ID" value="NZ_QICH01000001.1"/>
</dbReference>
<sequence>METILKVALGVVIGAVGYGLLQPKQEVLEPAISENVVEKDEGSDSDDFFSADPRVDEPAGGDKEDETRGKKKAVSLDELNKNKNIGPSSNPNGVVVGGNKPSSGVGATPTDFSQANSENEVSEYLRDFPEEYHQLLDPPERRKDLPELHRDLMNEEQDLSWGPAIEQQITTFVMNHPYSNYLLDFRVTCKTTMCEMMSKVDIEHTKKWNELAIEMTKEGWWEFTGTSSSGTYTKDKRYYVNIRVMQRKKK</sequence>
<dbReference type="OrthoDB" id="6228857at2"/>
<organism evidence="2 3">
    <name type="scientific">Kangiella spongicola</name>
    <dbReference type="NCBI Taxonomy" id="796379"/>
    <lineage>
        <taxon>Bacteria</taxon>
        <taxon>Pseudomonadati</taxon>
        <taxon>Pseudomonadota</taxon>
        <taxon>Gammaproteobacteria</taxon>
        <taxon>Kangiellales</taxon>
        <taxon>Kangiellaceae</taxon>
        <taxon>Kangiella</taxon>
    </lineage>
</organism>
<feature type="region of interest" description="Disordered" evidence="1">
    <location>
        <begin position="32"/>
        <end position="116"/>
    </location>
</feature>
<protein>
    <submittedName>
        <fullName evidence="2">Uncharacterized protein</fullName>
    </submittedName>
</protein>
<name>A0A318DA07_9GAMM</name>
<reference evidence="2 3" key="1">
    <citation type="submission" date="2018-05" db="EMBL/GenBank/DDBJ databases">
        <title>Kangiella spongicola genome sequence.</title>
        <authorList>
            <person name="Maclea K.S."/>
            <person name="Goen A.E."/>
            <person name="Kelley C."/>
            <person name="Underriner A."/>
            <person name="Silverwood T."/>
            <person name="Trachtenberg A.M."/>
        </authorList>
    </citation>
    <scope>NUCLEOTIDE SEQUENCE [LARGE SCALE GENOMIC DNA]</scope>
    <source>
        <strain evidence="2 3">ATCC BAA-2076</strain>
    </source>
</reference>
<feature type="compositionally biased region" description="Polar residues" evidence="1">
    <location>
        <begin position="82"/>
        <end position="92"/>
    </location>
</feature>
<gene>
    <name evidence="2" type="ORF">DL796_04990</name>
</gene>
<feature type="compositionally biased region" description="Basic and acidic residues" evidence="1">
    <location>
        <begin position="53"/>
        <end position="81"/>
    </location>
</feature>
<dbReference type="EMBL" id="QICH01000001">
    <property type="protein sequence ID" value="PXF64498.1"/>
    <property type="molecule type" value="Genomic_DNA"/>
</dbReference>
<comment type="caution">
    <text evidence="2">The sequence shown here is derived from an EMBL/GenBank/DDBJ whole genome shotgun (WGS) entry which is preliminary data.</text>
</comment>
<evidence type="ECO:0000313" key="3">
    <source>
        <dbReference type="Proteomes" id="UP000247689"/>
    </source>
</evidence>
<evidence type="ECO:0000313" key="2">
    <source>
        <dbReference type="EMBL" id="PXF64498.1"/>
    </source>
</evidence>
<accession>A0A318DA07</accession>
<dbReference type="AlphaFoldDB" id="A0A318DA07"/>
<dbReference type="Proteomes" id="UP000247689">
    <property type="component" value="Unassembled WGS sequence"/>
</dbReference>
<proteinExistence type="predicted"/>
<keyword evidence="3" id="KW-1185">Reference proteome</keyword>
<evidence type="ECO:0000256" key="1">
    <source>
        <dbReference type="SAM" id="MobiDB-lite"/>
    </source>
</evidence>